<accession>A0A174M9F9</accession>
<dbReference type="RefSeq" id="WP_172677524.1">
    <property type="nucleotide sequence ID" value="NZ_QROF01000016.1"/>
</dbReference>
<gene>
    <name evidence="2" type="ORF">ERS852497_02527</name>
</gene>
<keyword evidence="1" id="KW-0472">Membrane</keyword>
<dbReference type="EMBL" id="CZAJ01000029">
    <property type="protein sequence ID" value="CUP31477.1"/>
    <property type="molecule type" value="Genomic_DNA"/>
</dbReference>
<proteinExistence type="predicted"/>
<keyword evidence="1" id="KW-1133">Transmembrane helix</keyword>
<dbReference type="Proteomes" id="UP000095602">
    <property type="component" value="Unassembled WGS sequence"/>
</dbReference>
<evidence type="ECO:0000313" key="2">
    <source>
        <dbReference type="EMBL" id="CUP31477.1"/>
    </source>
</evidence>
<protein>
    <submittedName>
        <fullName evidence="2">Uncharacterized protein</fullName>
    </submittedName>
</protein>
<sequence>MVCRTVSDGNFLRRIKRERGTHPYDTVKEKWYGGSDANVTGTGTTAAGRKASGRTQKPIYRVAFLMAVAVKSAFALLSTKVTKPVPYPALKDTDKKRCEVVFIGEND</sequence>
<name>A0A174M9F9_9FIRM</name>
<reference evidence="2 3" key="1">
    <citation type="submission" date="2015-09" db="EMBL/GenBank/DDBJ databases">
        <authorList>
            <consortium name="Pathogen Informatics"/>
        </authorList>
    </citation>
    <scope>NUCLEOTIDE SEQUENCE [LARGE SCALE GENOMIC DNA]</scope>
    <source>
        <strain evidence="2 3">2789STDY5834884</strain>
    </source>
</reference>
<evidence type="ECO:0000313" key="3">
    <source>
        <dbReference type="Proteomes" id="UP000095602"/>
    </source>
</evidence>
<organism evidence="2 3">
    <name type="scientific">Agathobacter rectalis</name>
    <dbReference type="NCBI Taxonomy" id="39491"/>
    <lineage>
        <taxon>Bacteria</taxon>
        <taxon>Bacillati</taxon>
        <taxon>Bacillota</taxon>
        <taxon>Clostridia</taxon>
        <taxon>Lachnospirales</taxon>
        <taxon>Lachnospiraceae</taxon>
        <taxon>Agathobacter</taxon>
    </lineage>
</organism>
<keyword evidence="1" id="KW-0812">Transmembrane</keyword>
<evidence type="ECO:0000256" key="1">
    <source>
        <dbReference type="SAM" id="Phobius"/>
    </source>
</evidence>
<dbReference type="AlphaFoldDB" id="A0A174M9F9"/>
<feature type="transmembrane region" description="Helical" evidence="1">
    <location>
        <begin position="59"/>
        <end position="77"/>
    </location>
</feature>